<dbReference type="OMA" id="RECHRRE"/>
<evidence type="ECO:0008006" key="4">
    <source>
        <dbReference type="Google" id="ProtNLM"/>
    </source>
</evidence>
<evidence type="ECO:0000313" key="2">
    <source>
        <dbReference type="EMBL" id="GCB85840.1"/>
    </source>
</evidence>
<accession>A0A401QKE2</accession>
<proteinExistence type="predicted"/>
<feature type="coiled-coil region" evidence="1">
    <location>
        <begin position="85"/>
        <end position="163"/>
    </location>
</feature>
<comment type="caution">
    <text evidence="2">The sequence shown here is derived from an EMBL/GenBank/DDBJ whole genome shotgun (WGS) entry which is preliminary data.</text>
</comment>
<name>A0A401QKE2_SCYTO</name>
<evidence type="ECO:0000313" key="3">
    <source>
        <dbReference type="Proteomes" id="UP000288216"/>
    </source>
</evidence>
<feature type="non-terminal residue" evidence="2">
    <location>
        <position position="1"/>
    </location>
</feature>
<dbReference type="Proteomes" id="UP000288216">
    <property type="component" value="Unassembled WGS sequence"/>
</dbReference>
<organism evidence="2 3">
    <name type="scientific">Scyliorhinus torazame</name>
    <name type="common">Cloudy catshark</name>
    <name type="synonym">Catulus torazame</name>
    <dbReference type="NCBI Taxonomy" id="75743"/>
    <lineage>
        <taxon>Eukaryota</taxon>
        <taxon>Metazoa</taxon>
        <taxon>Chordata</taxon>
        <taxon>Craniata</taxon>
        <taxon>Vertebrata</taxon>
        <taxon>Chondrichthyes</taxon>
        <taxon>Elasmobranchii</taxon>
        <taxon>Galeomorphii</taxon>
        <taxon>Galeoidea</taxon>
        <taxon>Carcharhiniformes</taxon>
        <taxon>Scyliorhinidae</taxon>
        <taxon>Scyliorhinus</taxon>
    </lineage>
</organism>
<gene>
    <name evidence="2" type="ORF">scyTo_0026542</name>
</gene>
<sequence length="171" mass="19585">SLDRETDPECSGELAERMEIVASQTREINRLTAEARLLRSTVERQAAAIGQKDSLAAHLGEQLGELRAELRERRLEAGQLQLQYQAEAEEAQSQHRAESQRLKSQLALERARWGEEAELLRSEVEEMRECHRRELAALQEELAQQAEAKSKDDRLQIARLQEAQYLRTAEP</sequence>
<protein>
    <recommendedName>
        <fullName evidence="4">Coiled-coil alpha-helical rod protein 1</fullName>
    </recommendedName>
</protein>
<keyword evidence="1" id="KW-0175">Coiled coil</keyword>
<dbReference type="EMBL" id="BFAA01212402">
    <property type="protein sequence ID" value="GCB85840.1"/>
    <property type="molecule type" value="Genomic_DNA"/>
</dbReference>
<dbReference type="AlphaFoldDB" id="A0A401QKE2"/>
<keyword evidence="3" id="KW-1185">Reference proteome</keyword>
<evidence type="ECO:0000256" key="1">
    <source>
        <dbReference type="SAM" id="Coils"/>
    </source>
</evidence>
<reference evidence="2 3" key="1">
    <citation type="journal article" date="2018" name="Nat. Ecol. Evol.">
        <title>Shark genomes provide insights into elasmobranch evolution and the origin of vertebrates.</title>
        <authorList>
            <person name="Hara Y"/>
            <person name="Yamaguchi K"/>
            <person name="Onimaru K"/>
            <person name="Kadota M"/>
            <person name="Koyanagi M"/>
            <person name="Keeley SD"/>
            <person name="Tatsumi K"/>
            <person name="Tanaka K"/>
            <person name="Motone F"/>
            <person name="Kageyama Y"/>
            <person name="Nozu R"/>
            <person name="Adachi N"/>
            <person name="Nishimura O"/>
            <person name="Nakagawa R"/>
            <person name="Tanegashima C"/>
            <person name="Kiyatake I"/>
            <person name="Matsumoto R"/>
            <person name="Murakumo K"/>
            <person name="Nishida K"/>
            <person name="Terakita A"/>
            <person name="Kuratani S"/>
            <person name="Sato K"/>
            <person name="Hyodo S Kuraku.S."/>
        </authorList>
    </citation>
    <scope>NUCLEOTIDE SEQUENCE [LARGE SCALE GENOMIC DNA]</scope>
</reference>